<feature type="domain" description="PhoD-like phosphatase metallophosphatase" evidence="1">
    <location>
        <begin position="215"/>
        <end position="600"/>
    </location>
</feature>
<dbReference type="InterPro" id="IPR038607">
    <property type="entry name" value="PhoD-like_sf"/>
</dbReference>
<organism evidence="3 4">
    <name type="scientific">Neofusicoccum ribis</name>
    <dbReference type="NCBI Taxonomy" id="45134"/>
    <lineage>
        <taxon>Eukaryota</taxon>
        <taxon>Fungi</taxon>
        <taxon>Dikarya</taxon>
        <taxon>Ascomycota</taxon>
        <taxon>Pezizomycotina</taxon>
        <taxon>Dothideomycetes</taxon>
        <taxon>Dothideomycetes incertae sedis</taxon>
        <taxon>Botryosphaeriales</taxon>
        <taxon>Botryosphaeriaceae</taxon>
        <taxon>Neofusicoccum</taxon>
    </lineage>
</organism>
<proteinExistence type="predicted"/>
<evidence type="ECO:0008006" key="5">
    <source>
        <dbReference type="Google" id="ProtNLM"/>
    </source>
</evidence>
<dbReference type="PANTHER" id="PTHR43606:SF8">
    <property type="entry name" value="ALKALINE PHOSPHATASE"/>
    <property type="match status" value="1"/>
</dbReference>
<dbReference type="PANTHER" id="PTHR43606">
    <property type="entry name" value="PHOSPHATASE, PUTATIVE (AFU_ORTHOLOGUE AFUA_6G08710)-RELATED"/>
    <property type="match status" value="1"/>
</dbReference>
<evidence type="ECO:0000313" key="3">
    <source>
        <dbReference type="EMBL" id="KAL1637808.1"/>
    </source>
</evidence>
<sequence length="659" mass="73817">MALPTGTPLLSLNRVPLTIQQIMLILRFAALLAVFGDLASALYEKNVNFLSPSENHAGLGLNINRLHKRQISAPPVDPSQLNFTHGVASGDPAPDSVILWTRIAPDIDNDRSNVTVEGFVPLYSHDTEQYVESSEAPICADYSVGVDEELSTVIDSGRVYTTSEIDYTIKVEARNLSPFTTYFYQFAVCDSDNRSPIGRTKTMPAEDDDLSEVRLGVFSCANWPYGFFNSYGNVARKVCRYHCFETNQSVDAKQDSVDYVVHLGDYIYETSPGPNRFGWDIGRLHEPAKELVALYDYRRRLAQYREDSDLLLNHQFFPWIPVWDDHETANDAWRGGFGNQNNTEEGWEEVGSVSVDQRKMHAVRAYFEWMPIRQVDMDDNLRIWRNFQIGRLADLIMLDTRGYDRSITDLDWNTEYIRLISDDAGRTLMGSRQENWFYNQLSASASRGATWRIVGSQVTDRTVFSRMNRSSLAPDPENPFNRDAWDGYQGNRNRTLAHLHDAAIGNNAFLAGDSHANWVSDLAWLGEKPYDGATGDGAVGVEFAVSAVSSVSRAGQNVSMEEARAFSDDIVAANEELQWNELWYRGYAELRVGRGEVEARVFGIPDVKVRSGREKLLANFTVTAGENRLRRPVAGGVVQAGTLKGGETRMGDGEVDTGA</sequence>
<comment type="caution">
    <text evidence="3">The sequence shown here is derived from an EMBL/GenBank/DDBJ whole genome shotgun (WGS) entry which is preliminary data.</text>
</comment>
<dbReference type="InterPro" id="IPR032093">
    <property type="entry name" value="PhoD_N"/>
</dbReference>
<dbReference type="InterPro" id="IPR052900">
    <property type="entry name" value="Phospholipid_Metab_Enz"/>
</dbReference>
<accession>A0ABR3TE27</accession>
<evidence type="ECO:0000259" key="2">
    <source>
        <dbReference type="Pfam" id="PF16655"/>
    </source>
</evidence>
<dbReference type="SUPFAM" id="SSF56300">
    <property type="entry name" value="Metallo-dependent phosphatases"/>
    <property type="match status" value="1"/>
</dbReference>
<dbReference type="Pfam" id="PF16655">
    <property type="entry name" value="PhoD_N"/>
    <property type="match status" value="1"/>
</dbReference>
<evidence type="ECO:0000259" key="1">
    <source>
        <dbReference type="Pfam" id="PF09423"/>
    </source>
</evidence>
<dbReference type="Gene3D" id="3.60.21.70">
    <property type="entry name" value="PhoD-like phosphatase"/>
    <property type="match status" value="1"/>
</dbReference>
<dbReference type="Proteomes" id="UP001521116">
    <property type="component" value="Unassembled WGS sequence"/>
</dbReference>
<dbReference type="Gene3D" id="2.60.40.380">
    <property type="entry name" value="Purple acid phosphatase-like, N-terminal"/>
    <property type="match status" value="1"/>
</dbReference>
<reference evidence="3 4" key="1">
    <citation type="submission" date="2024-02" db="EMBL/GenBank/DDBJ databases">
        <title>De novo assembly and annotation of 12 fungi associated with fruit tree decline syndrome in Ontario, Canada.</title>
        <authorList>
            <person name="Sulman M."/>
            <person name="Ellouze W."/>
            <person name="Ilyukhin E."/>
        </authorList>
    </citation>
    <scope>NUCLEOTIDE SEQUENCE [LARGE SCALE GENOMIC DNA]</scope>
    <source>
        <strain evidence="3 4">M1-105</strain>
    </source>
</reference>
<dbReference type="CDD" id="cd07389">
    <property type="entry name" value="MPP_PhoD"/>
    <property type="match status" value="1"/>
</dbReference>
<feature type="domain" description="Phospholipase D N-terminal" evidence="2">
    <location>
        <begin position="85"/>
        <end position="202"/>
    </location>
</feature>
<dbReference type="EMBL" id="JAJVDC020000002">
    <property type="protein sequence ID" value="KAL1637808.1"/>
    <property type="molecule type" value="Genomic_DNA"/>
</dbReference>
<gene>
    <name evidence="3" type="ORF">SLS56_000363</name>
</gene>
<dbReference type="InterPro" id="IPR029052">
    <property type="entry name" value="Metallo-depent_PP-like"/>
</dbReference>
<name>A0ABR3TE27_9PEZI</name>
<dbReference type="InterPro" id="IPR018946">
    <property type="entry name" value="PhoD-like_MPP"/>
</dbReference>
<keyword evidence="4" id="KW-1185">Reference proteome</keyword>
<protein>
    <recommendedName>
        <fullName evidence="5">Alkaline phosphatase</fullName>
    </recommendedName>
</protein>
<dbReference type="Pfam" id="PF09423">
    <property type="entry name" value="PhoD"/>
    <property type="match status" value="1"/>
</dbReference>
<evidence type="ECO:0000313" key="4">
    <source>
        <dbReference type="Proteomes" id="UP001521116"/>
    </source>
</evidence>